<evidence type="ECO:0000313" key="4">
    <source>
        <dbReference type="Proteomes" id="UP000182470"/>
    </source>
</evidence>
<dbReference type="InterPro" id="IPR011049">
    <property type="entry name" value="Serralysin-like_metalloprot_C"/>
</dbReference>
<proteinExistence type="predicted"/>
<reference evidence="2 5" key="1">
    <citation type="submission" date="2015-01" db="EMBL/GenBank/DDBJ databases">
        <title>Genome Sequence of Pseudomonas antarctica CMS 35.</title>
        <authorList>
            <person name="Voget S."/>
            <person name="Chow J."/>
            <person name="Daniel R."/>
            <person name="Streit W."/>
        </authorList>
    </citation>
    <scope>NUCLEOTIDE SEQUENCE [LARGE SCALE GENOMIC DNA]</scope>
    <source>
        <strain evidence="2 5">CMS 35</strain>
    </source>
</reference>
<feature type="region of interest" description="Disordered" evidence="1">
    <location>
        <begin position="868"/>
        <end position="894"/>
    </location>
</feature>
<sequence>MYDAPLSGLDNIKVIDATRVPTPQRFHLLAPAPVGAPLADYEEVSGRLERLHASKGMSQFHHATAVLQSVRQFLNNHPGSALLSPFKDLEQTLINLINEAAAPIDYPYSFERIEQQRAYLAEDKVGAVITLQTEVVQDTDVHLTGHANLDVSHYKLVTRAVEAALLKLQQSDPQTEKAVGPEINVTIANKGDQPETQLRLTNPPTLIIGDDFFAPVSTGGETVADRMGHQAQLNGDDAAAHKQAALLAGKFGVLGYYKTDAKEFLEMASNTSGLREDGPPLSKRANRSALDFITEAFTARLYDGKLDGQADATLNDLFSATGRASRTAAVPSPAPSPLPSTGGVTATPLLAPINEVEIKRLQQLDDASAPIQLGEEKLSRVELYKMGFSLDGQSIESPLAGDANGHKLAGAMHLDYRRFEAFLRSGDSDVIERATLVLTQIASARDPAASPMTSRRDGGTIPDSLNTSIRDTSRHAAALRQWVSSNKPLPTGFFAPQAAGKPGASHSAGLGFQAFSTFQGLRTAIESIQRGDTTAGAIGLGAVAADYASMGMEIGLNKVAQQVISRQAPAIAGFKASSMGKMIGKAAGGAGLVFSLPFDTYTAVDSLQKAGNSTGKEAQDHYVNGAFAVANAYTSIALGAAFMAGASAAGPAGIIVAGTLMAAQAIYSAVRTVEDIEKYTSLTGQQKFSLGLQSFLGDEPGFPILKPYLEAKYSEAYEAQSRERHAAFLNGAGKEHFERVVFGSADIKATQRLGKVGLVTSRWWSPITWILHEIKIPGLVPAVSVKGGNDHTSGTLNSWNGKPVNAVEGVPGEHKATLWDMGDGDDWVEGVKHKPNYFLLGGGKKGVNGGEADDKVVLSADARQTLEQAQQVAQTEDAGFSPRQTSLNGGGGSNTLMFSGPLSTSFKAAGQDKTARYAGHVINFTAHTISVKTEDSNTQGIKKIAHFQQFSNAATVPDGESLIHGDSQNNLFTLNGHKDVVFTGQGANVIVINGGATVTGEGGFNTYLINKDYRTVSINDPADSVVRLDYSAAQVSDWGVTPEGDLVVTLGGDTPQMRRLLRIKKAYPDDAADDKARPTFITNDGVLMTINAPRQAGSSLRIPQVSRMKVEAGKPQA</sequence>
<dbReference type="Proteomes" id="UP000748067">
    <property type="component" value="Unassembled WGS sequence"/>
</dbReference>
<dbReference type="SUPFAM" id="SSF51120">
    <property type="entry name" value="beta-Roll"/>
    <property type="match status" value="1"/>
</dbReference>
<dbReference type="EMBL" id="LT629704">
    <property type="protein sequence ID" value="SDN29949.1"/>
    <property type="molecule type" value="Genomic_DNA"/>
</dbReference>
<gene>
    <name evidence="2" type="ORF">PSAN_41010</name>
    <name evidence="3" type="ORF">SAMN04490179_3550</name>
</gene>
<evidence type="ECO:0000313" key="3">
    <source>
        <dbReference type="EMBL" id="SDN29949.1"/>
    </source>
</evidence>
<dbReference type="OrthoDB" id="7029872at2"/>
<dbReference type="Proteomes" id="UP000182470">
    <property type="component" value="Chromosome I"/>
</dbReference>
<dbReference type="RefSeq" id="WP_130908987.1">
    <property type="nucleotide sequence ID" value="NZ_JXDI01000002.1"/>
</dbReference>
<dbReference type="EMBL" id="JXDI01000002">
    <property type="protein sequence ID" value="KAF2407173.1"/>
    <property type="molecule type" value="Genomic_DNA"/>
</dbReference>
<feature type="region of interest" description="Disordered" evidence="1">
    <location>
        <begin position="447"/>
        <end position="467"/>
    </location>
</feature>
<protein>
    <submittedName>
        <fullName evidence="3">Uncharacterized protein</fullName>
    </submittedName>
</protein>
<dbReference type="AlphaFoldDB" id="A0A1H0A8H0"/>
<reference evidence="3 4" key="2">
    <citation type="submission" date="2016-10" db="EMBL/GenBank/DDBJ databases">
        <authorList>
            <person name="de Groot N.N."/>
        </authorList>
    </citation>
    <scope>NUCLEOTIDE SEQUENCE [LARGE SCALE GENOMIC DNA]</scope>
    <source>
        <strain evidence="3 4">BS2772</strain>
    </source>
</reference>
<evidence type="ECO:0000313" key="2">
    <source>
        <dbReference type="EMBL" id="KAF2407173.1"/>
    </source>
</evidence>
<evidence type="ECO:0000313" key="5">
    <source>
        <dbReference type="Proteomes" id="UP000748067"/>
    </source>
</evidence>
<accession>A0A1H0A8H0</accession>
<organism evidence="3 4">
    <name type="scientific">Pseudomonas antarctica</name>
    <dbReference type="NCBI Taxonomy" id="219572"/>
    <lineage>
        <taxon>Bacteria</taxon>
        <taxon>Pseudomonadati</taxon>
        <taxon>Pseudomonadota</taxon>
        <taxon>Gammaproteobacteria</taxon>
        <taxon>Pseudomonadales</taxon>
        <taxon>Pseudomonadaceae</taxon>
        <taxon>Pseudomonas</taxon>
    </lineage>
</organism>
<evidence type="ECO:0000256" key="1">
    <source>
        <dbReference type="SAM" id="MobiDB-lite"/>
    </source>
</evidence>
<keyword evidence="5" id="KW-1185">Reference proteome</keyword>
<name>A0A1H0A8H0_9PSED</name>